<evidence type="ECO:0000313" key="2">
    <source>
        <dbReference type="EMBL" id="KRT34799.1"/>
    </source>
</evidence>
<evidence type="ECO:0008006" key="4">
    <source>
        <dbReference type="Google" id="ProtNLM"/>
    </source>
</evidence>
<name>A0A0T5X8T8_9BACT</name>
<dbReference type="EMBL" id="ACJX03000001">
    <property type="protein sequence ID" value="KRT34799.1"/>
    <property type="molecule type" value="Genomic_DNA"/>
</dbReference>
<dbReference type="AlphaFoldDB" id="A0A0T5X8T8"/>
<keyword evidence="1" id="KW-0812">Transmembrane</keyword>
<organism evidence="2 3">
    <name type="scientific">Acetomicrobium hydrogeniformans ATCC BAA-1850</name>
    <dbReference type="NCBI Taxonomy" id="592015"/>
    <lineage>
        <taxon>Bacteria</taxon>
        <taxon>Thermotogati</taxon>
        <taxon>Synergistota</taxon>
        <taxon>Synergistia</taxon>
        <taxon>Synergistales</taxon>
        <taxon>Acetomicrobiaceae</taxon>
        <taxon>Acetomicrobium</taxon>
    </lineage>
</organism>
<keyword evidence="1" id="KW-1133">Transmembrane helix</keyword>
<dbReference type="InterPro" id="IPR035287">
    <property type="entry name" value="DUF5362"/>
</dbReference>
<dbReference type="RefSeq" id="WP_009200331.1">
    <property type="nucleotide sequence ID" value="NZ_ACJX03000001.1"/>
</dbReference>
<reference evidence="3" key="1">
    <citation type="submission" date="2012-09" db="EMBL/GenBank/DDBJ databases">
        <authorList>
            <person name="Weinstock G."/>
            <person name="Sodergren E."/>
            <person name="Clifton S."/>
            <person name="Fulton L."/>
            <person name="Fulton B."/>
            <person name="Courtney L."/>
            <person name="Fronick C."/>
            <person name="Harrison M."/>
            <person name="Strong C."/>
            <person name="Farmer C."/>
            <person name="Delehaunty K."/>
            <person name="Markovic C."/>
            <person name="Hall O."/>
            <person name="Minx P."/>
            <person name="Tomlinson C."/>
            <person name="Mitreva M."/>
            <person name="Nelson J."/>
            <person name="Hou S."/>
            <person name="Wollam A."/>
            <person name="Pepin K.H."/>
            <person name="Johnson M."/>
            <person name="Bhonagiri V."/>
            <person name="Nash W.E."/>
            <person name="Suruliraj S."/>
            <person name="Warren W."/>
            <person name="Chinwalla A."/>
            <person name="Mardis E.R."/>
            <person name="Wilson R.K."/>
        </authorList>
    </citation>
    <scope>NUCLEOTIDE SEQUENCE [LARGE SCALE GENOMIC DNA]</scope>
    <source>
        <strain evidence="3">OS1</strain>
    </source>
</reference>
<protein>
    <recommendedName>
        <fullName evidence="4">EmrE protein</fullName>
    </recommendedName>
</protein>
<dbReference type="Pfam" id="PF17319">
    <property type="entry name" value="DUF5362"/>
    <property type="match status" value="1"/>
</dbReference>
<evidence type="ECO:0000313" key="3">
    <source>
        <dbReference type="Proteomes" id="UP000005273"/>
    </source>
</evidence>
<sequence length="59" mass="6359">MGKTLRIIGIVGIILGILIMIPIVTIPSGIAICINGIVLYAIGRIYDDVRTIKDKLNLP</sequence>
<proteinExistence type="predicted"/>
<evidence type="ECO:0000256" key="1">
    <source>
        <dbReference type="SAM" id="Phobius"/>
    </source>
</evidence>
<dbReference type="Proteomes" id="UP000005273">
    <property type="component" value="Unassembled WGS sequence"/>
</dbReference>
<accession>A0A0T5X8T8</accession>
<feature type="transmembrane region" description="Helical" evidence="1">
    <location>
        <begin position="29"/>
        <end position="46"/>
    </location>
</feature>
<keyword evidence="3" id="KW-1185">Reference proteome</keyword>
<keyword evidence="1" id="KW-0472">Membrane</keyword>
<gene>
    <name evidence="2" type="ORF">HMPREF1705_04043</name>
</gene>
<dbReference type="OrthoDB" id="9951515at2"/>
<comment type="caution">
    <text evidence="2">The sequence shown here is derived from an EMBL/GenBank/DDBJ whole genome shotgun (WGS) entry which is preliminary data.</text>
</comment>